<evidence type="ECO:0000256" key="1">
    <source>
        <dbReference type="SAM" id="Phobius"/>
    </source>
</evidence>
<comment type="caution">
    <text evidence="2">The sequence shown here is derived from an EMBL/GenBank/DDBJ whole genome shotgun (WGS) entry which is preliminary data.</text>
</comment>
<evidence type="ECO:0000313" key="3">
    <source>
        <dbReference type="Proteomes" id="UP000176923"/>
    </source>
</evidence>
<feature type="transmembrane region" description="Helical" evidence="1">
    <location>
        <begin position="6"/>
        <end position="27"/>
    </location>
</feature>
<reference evidence="2 3" key="1">
    <citation type="journal article" date="2016" name="Nat. Commun.">
        <title>Thousands of microbial genomes shed light on interconnected biogeochemical processes in an aquifer system.</title>
        <authorList>
            <person name="Anantharaman K."/>
            <person name="Brown C.T."/>
            <person name="Hug L.A."/>
            <person name="Sharon I."/>
            <person name="Castelle C.J."/>
            <person name="Probst A.J."/>
            <person name="Thomas B.C."/>
            <person name="Singh A."/>
            <person name="Wilkins M.J."/>
            <person name="Karaoz U."/>
            <person name="Brodie E.L."/>
            <person name="Williams K.H."/>
            <person name="Hubbard S.S."/>
            <person name="Banfield J.F."/>
        </authorList>
    </citation>
    <scope>NUCLEOTIDE SEQUENCE [LARGE SCALE GENOMIC DNA]</scope>
</reference>
<gene>
    <name evidence="2" type="ORF">A3D77_02570</name>
</gene>
<keyword evidence="1" id="KW-1133">Transmembrane helix</keyword>
<keyword evidence="1" id="KW-0812">Transmembrane</keyword>
<dbReference type="Proteomes" id="UP000176923">
    <property type="component" value="Unassembled WGS sequence"/>
</dbReference>
<accession>A0A1F5ZPP8</accession>
<dbReference type="STRING" id="1798382.A3D77_02570"/>
<dbReference type="AlphaFoldDB" id="A0A1F5ZPP8"/>
<keyword evidence="1" id="KW-0472">Membrane</keyword>
<proteinExistence type="predicted"/>
<sequence>MGAKQVFLIVSISIFVLILSAVLFLLYTRPRTESMISDTLNFYNNPVTGLSFSYLKEWGEVKMPSSIGYFTNNSKVSIEMLPIEYGWETETSRDADSPSCLLTLNKPLLFGEERKALNSTSHTESCVNSYSLIPVDDPRHARCEITTLGDPSQKVILRWYELNPSCGGSVVEGPTREVKSFTFYSPTQRVELRLDLKSYSYENSLEDLNNFDFAPYFQHQENVVGKEILNTINQFDTMAKTVRIIK</sequence>
<evidence type="ECO:0000313" key="2">
    <source>
        <dbReference type="EMBL" id="OGG14077.1"/>
    </source>
</evidence>
<dbReference type="EMBL" id="MFJL01000028">
    <property type="protein sequence ID" value="OGG14077.1"/>
    <property type="molecule type" value="Genomic_DNA"/>
</dbReference>
<organism evidence="2 3">
    <name type="scientific">Candidatus Gottesmanbacteria bacterium RIFCSPHIGHO2_02_FULL_39_11</name>
    <dbReference type="NCBI Taxonomy" id="1798382"/>
    <lineage>
        <taxon>Bacteria</taxon>
        <taxon>Candidatus Gottesmaniibacteriota</taxon>
    </lineage>
</organism>
<protein>
    <submittedName>
        <fullName evidence="2">Uncharacterized protein</fullName>
    </submittedName>
</protein>
<name>A0A1F5ZPP8_9BACT</name>